<reference evidence="1 2" key="1">
    <citation type="submission" date="2018-06" db="EMBL/GenBank/DDBJ databases">
        <authorList>
            <consortium name="Pathogen Informatics"/>
            <person name="Doyle S."/>
        </authorList>
    </citation>
    <scope>NUCLEOTIDE SEQUENCE [LARGE SCALE GENOMIC DNA]</scope>
    <source>
        <strain evidence="1 2">NCTC10736</strain>
    </source>
</reference>
<name>A0A380A144_9GAMM</name>
<evidence type="ECO:0000313" key="2">
    <source>
        <dbReference type="Proteomes" id="UP000255061"/>
    </source>
</evidence>
<evidence type="ECO:0000313" key="1">
    <source>
        <dbReference type="EMBL" id="SUI72459.1"/>
    </source>
</evidence>
<protein>
    <submittedName>
        <fullName evidence="1">Uncharacterized protein</fullName>
    </submittedName>
</protein>
<sequence length="56" mass="6355">MSVFEFKDKGIIHECMTLGDVYGQAVWHYLSRSMLASVVLDNGPKLTEELCVAFQF</sequence>
<dbReference type="EMBL" id="UGYV01000001">
    <property type="protein sequence ID" value="SUI72459.1"/>
    <property type="molecule type" value="Genomic_DNA"/>
</dbReference>
<organism evidence="1 2">
    <name type="scientific">Shewanella morhuae</name>
    <dbReference type="NCBI Taxonomy" id="365591"/>
    <lineage>
        <taxon>Bacteria</taxon>
        <taxon>Pseudomonadati</taxon>
        <taxon>Pseudomonadota</taxon>
        <taxon>Gammaproteobacteria</taxon>
        <taxon>Alteromonadales</taxon>
        <taxon>Shewanellaceae</taxon>
        <taxon>Shewanella</taxon>
    </lineage>
</organism>
<gene>
    <name evidence="1" type="ORF">NCTC10736_01343</name>
</gene>
<accession>A0A380A144</accession>
<dbReference type="RefSeq" id="WP_181879191.1">
    <property type="nucleotide sequence ID" value="NZ_UGYV01000001.1"/>
</dbReference>
<proteinExistence type="predicted"/>
<dbReference type="Proteomes" id="UP000255061">
    <property type="component" value="Unassembled WGS sequence"/>
</dbReference>
<dbReference type="AlphaFoldDB" id="A0A380A144"/>